<evidence type="ECO:0000256" key="8">
    <source>
        <dbReference type="PROSITE-ProRule" id="PRU01360"/>
    </source>
</evidence>
<keyword evidence="5 9" id="KW-0798">TonB box</keyword>
<evidence type="ECO:0000259" key="13">
    <source>
        <dbReference type="Pfam" id="PF07715"/>
    </source>
</evidence>
<dbReference type="EMBL" id="CP065713">
    <property type="protein sequence ID" value="QPT08064.1"/>
    <property type="molecule type" value="Genomic_DNA"/>
</dbReference>
<evidence type="ECO:0000256" key="5">
    <source>
        <dbReference type="ARBA" id="ARBA00023077"/>
    </source>
</evidence>
<comment type="subcellular location">
    <subcellularLocation>
        <location evidence="1 8">Cell outer membrane</location>
        <topology evidence="1 8">Multi-pass membrane protein</topology>
    </subcellularLocation>
</comment>
<sequence length="935" mass="99378">MAARICFLCTCACVALSAPALAQKAPTDGKPVAESEESSETPDIVVTGSRAIRDGSQAPTPVTVISADTLSKAQPGLIADGLNQLPVFRGSTRPTVGFTGATGPGTGSYLNLRNLGPQRTLVLVDGRRAAPSARDGSTDINLLPEQLIKRVDVVTGGASAAYGSDAVAGVVNFVLDTSFTGMKLTAQSGISGQGDVPSHKVNLTVGHGFADGRGRIVASASYFDVGGLQSVADRDWGRRGTGFLSNPTVRGQLIFRDDVRAATGSPGGLILSGPLALQQFAPGGTLVPFSRGSVQSGLVQVGGDGAQIFSNLSAAIRTQSYYTHAEYDLTPSLTVFAEGSLALARNHYNQVQQFNLVGFNGFTIYSGNAFLNPAVQQILTNTNTPAFAMGRVNFDFGDPANATANARTTDIKAGFRYSGGKALEVEGYFSRGRNRTNIRTDNNIILERLYAAVDAVRNPATNAIVCRATLTNPGLYPGCIPINLFGVGAPSREAISYVEGSAAFQTVFKQDVADFTIRSQPFATWAGDVSLAAGGQYRRIRLDQTSDDIATSINDATGLRGFPAAYQNQRGGYLLTNVSPVSGGYHLWEVFGEAAVPLARNLPFFDKLDLNAAVRYTKYSTSGGVTTWKAGLVWQPIEDVRLRGTVSQDIRAPNVPELFAGTVQNTGSVVENGVTVPIIQVTRGNAALKPERAKTYTAGIVVVPRAVPGLTMSVDYYQIDLKGVISSLTPQITLDQCLAGAASLCTNILRNSAGQITRIESPTLNLNRLKTAGIDFEVGYRPSSPILGGRMAVRAVASYLEEQRQDISGGTSIDRAGEVGLTANPHWSATANINWASGPFELFAQERFISAGTYDVTRIQPTTIENNRVRPVFYTDATMSFRVEKSFRLFFTVNNIFDRDPPLAPNGVLSTFTPTNPALYDVVGRQFTAGVDVSF</sequence>
<dbReference type="InterPro" id="IPR037066">
    <property type="entry name" value="Plug_dom_sf"/>
</dbReference>
<feature type="domain" description="TonB-dependent receptor-like beta-barrel" evidence="12">
    <location>
        <begin position="508"/>
        <end position="896"/>
    </location>
</feature>
<gene>
    <name evidence="14" type="ORF">I6G38_15035</name>
</gene>
<comment type="similarity">
    <text evidence="8 9">Belongs to the TonB-dependent receptor family.</text>
</comment>
<accession>A0A7T3AAS2</accession>
<dbReference type="Gene3D" id="2.170.130.10">
    <property type="entry name" value="TonB-dependent receptor, plug domain"/>
    <property type="match status" value="1"/>
</dbReference>
<dbReference type="AlphaFoldDB" id="A0A7T3AAS2"/>
<dbReference type="SUPFAM" id="SSF56935">
    <property type="entry name" value="Porins"/>
    <property type="match status" value="1"/>
</dbReference>
<evidence type="ECO:0000256" key="2">
    <source>
        <dbReference type="ARBA" id="ARBA00022448"/>
    </source>
</evidence>
<dbReference type="GO" id="GO:0009279">
    <property type="term" value="C:cell outer membrane"/>
    <property type="evidence" value="ECO:0007669"/>
    <property type="project" value="UniProtKB-SubCell"/>
</dbReference>
<dbReference type="Gene3D" id="2.40.170.20">
    <property type="entry name" value="TonB-dependent receptor, beta-barrel domain"/>
    <property type="match status" value="1"/>
</dbReference>
<keyword evidence="3 8" id="KW-1134">Transmembrane beta strand</keyword>
<evidence type="ECO:0000256" key="9">
    <source>
        <dbReference type="RuleBase" id="RU003357"/>
    </source>
</evidence>
<proteinExistence type="inferred from homology"/>
<feature type="signal peptide" evidence="11">
    <location>
        <begin position="1"/>
        <end position="22"/>
    </location>
</feature>
<evidence type="ECO:0000259" key="12">
    <source>
        <dbReference type="Pfam" id="PF00593"/>
    </source>
</evidence>
<dbReference type="PROSITE" id="PS52016">
    <property type="entry name" value="TONB_DEPENDENT_REC_3"/>
    <property type="match status" value="1"/>
</dbReference>
<keyword evidence="6 8" id="KW-0472">Membrane</keyword>
<feature type="region of interest" description="Disordered" evidence="10">
    <location>
        <begin position="24"/>
        <end position="43"/>
    </location>
</feature>
<keyword evidence="14" id="KW-0675">Receptor</keyword>
<feature type="chain" id="PRO_5033027589" evidence="11">
    <location>
        <begin position="23"/>
        <end position="935"/>
    </location>
</feature>
<keyword evidence="4 8" id="KW-0812">Transmembrane</keyword>
<dbReference type="Pfam" id="PF07715">
    <property type="entry name" value="Plug"/>
    <property type="match status" value="1"/>
</dbReference>
<dbReference type="InterPro" id="IPR039426">
    <property type="entry name" value="TonB-dep_rcpt-like"/>
</dbReference>
<dbReference type="InterPro" id="IPR012910">
    <property type="entry name" value="Plug_dom"/>
</dbReference>
<dbReference type="InterPro" id="IPR000531">
    <property type="entry name" value="Beta-barrel_TonB"/>
</dbReference>
<dbReference type="Proteomes" id="UP000594836">
    <property type="component" value="Chromosome"/>
</dbReference>
<evidence type="ECO:0000313" key="14">
    <source>
        <dbReference type="EMBL" id="QPT08064.1"/>
    </source>
</evidence>
<keyword evidence="11" id="KW-0732">Signal</keyword>
<protein>
    <submittedName>
        <fullName evidence="14">TonB-dependent receptor</fullName>
    </submittedName>
</protein>
<evidence type="ECO:0000256" key="4">
    <source>
        <dbReference type="ARBA" id="ARBA00022692"/>
    </source>
</evidence>
<evidence type="ECO:0000256" key="1">
    <source>
        <dbReference type="ARBA" id="ARBA00004571"/>
    </source>
</evidence>
<name>A0A7T3AAS2_SPHPI</name>
<organism evidence="14 15">
    <name type="scientific">Sphingomonas paucimobilis</name>
    <name type="common">Pseudomonas paucimobilis</name>
    <dbReference type="NCBI Taxonomy" id="13689"/>
    <lineage>
        <taxon>Bacteria</taxon>
        <taxon>Pseudomonadati</taxon>
        <taxon>Pseudomonadota</taxon>
        <taxon>Alphaproteobacteria</taxon>
        <taxon>Sphingomonadales</taxon>
        <taxon>Sphingomonadaceae</taxon>
        <taxon>Sphingomonas</taxon>
    </lineage>
</organism>
<evidence type="ECO:0000256" key="11">
    <source>
        <dbReference type="SAM" id="SignalP"/>
    </source>
</evidence>
<dbReference type="RefSeq" id="WP_197939103.1">
    <property type="nucleotide sequence ID" value="NZ_AP023323.1"/>
</dbReference>
<evidence type="ECO:0000256" key="3">
    <source>
        <dbReference type="ARBA" id="ARBA00022452"/>
    </source>
</evidence>
<evidence type="ECO:0000256" key="10">
    <source>
        <dbReference type="SAM" id="MobiDB-lite"/>
    </source>
</evidence>
<evidence type="ECO:0000313" key="15">
    <source>
        <dbReference type="Proteomes" id="UP000594836"/>
    </source>
</evidence>
<evidence type="ECO:0000256" key="7">
    <source>
        <dbReference type="ARBA" id="ARBA00023237"/>
    </source>
</evidence>
<dbReference type="Pfam" id="PF00593">
    <property type="entry name" value="TonB_dep_Rec_b-barrel"/>
    <property type="match status" value="1"/>
</dbReference>
<reference evidence="14 15" key="1">
    <citation type="submission" date="2020-12" db="EMBL/GenBank/DDBJ databases">
        <title>FDA dAtabase for Regulatory Grade micrObial Sequences (FDA-ARGOS): Supporting development and validation of Infectious Disease Dx tests.</title>
        <authorList>
            <person name="Sproer C."/>
            <person name="Gronow S."/>
            <person name="Severitt S."/>
            <person name="Schroder I."/>
            <person name="Tallon L."/>
            <person name="Sadzewicz L."/>
            <person name="Zhao X."/>
            <person name="Boylan J."/>
            <person name="Ott S."/>
            <person name="Bowen H."/>
            <person name="Vavikolanu K."/>
            <person name="Mehta A."/>
            <person name="Aluvathingal J."/>
            <person name="Nadendla S."/>
            <person name="Lowell S."/>
            <person name="Myers T."/>
            <person name="Yan Y."/>
            <person name="Sichtig H."/>
        </authorList>
    </citation>
    <scope>NUCLEOTIDE SEQUENCE [LARGE SCALE GENOMIC DNA]</scope>
    <source>
        <strain evidence="14 15">FDAARGOS_881</strain>
    </source>
</reference>
<keyword evidence="7 8" id="KW-0998">Cell outer membrane</keyword>
<evidence type="ECO:0000256" key="6">
    <source>
        <dbReference type="ARBA" id="ARBA00023136"/>
    </source>
</evidence>
<dbReference type="PANTHER" id="PTHR47234:SF3">
    <property type="entry name" value="SECRETIN_TONB SHORT N-TERMINAL DOMAIN-CONTAINING PROTEIN"/>
    <property type="match status" value="1"/>
</dbReference>
<dbReference type="PANTHER" id="PTHR47234">
    <property type="match status" value="1"/>
</dbReference>
<feature type="domain" description="TonB-dependent receptor plug" evidence="13">
    <location>
        <begin position="57"/>
        <end position="170"/>
    </location>
</feature>
<keyword evidence="2 8" id="KW-0813">Transport</keyword>
<dbReference type="InterPro" id="IPR036942">
    <property type="entry name" value="Beta-barrel_TonB_sf"/>
</dbReference>